<reference evidence="9 11" key="1">
    <citation type="submission" date="2014-07" db="EMBL/GenBank/DDBJ databases">
        <title>Genome of Flavobacterium hydatis DSM 2063.</title>
        <authorList>
            <person name="Pipes S.E."/>
            <person name="Stropko S.J."/>
            <person name="Newman J.D."/>
        </authorList>
    </citation>
    <scope>NUCLEOTIDE SEQUENCE [LARGE SCALE GENOMIC DNA]</scope>
    <source>
        <strain evidence="9 11">DSM 2063</strain>
    </source>
</reference>
<evidence type="ECO:0000256" key="2">
    <source>
        <dbReference type="ARBA" id="ARBA00005811"/>
    </source>
</evidence>
<dbReference type="AlphaFoldDB" id="A0A085ZZS9"/>
<proteinExistence type="inferred from homology"/>
<evidence type="ECO:0000256" key="1">
    <source>
        <dbReference type="ARBA" id="ARBA00004162"/>
    </source>
</evidence>
<keyword evidence="7" id="KW-0653">Protein transport</keyword>
<dbReference type="STRING" id="991.IW20_21860"/>
<name>A0A085ZZS9_FLAHY</name>
<dbReference type="Proteomes" id="UP000028712">
    <property type="component" value="Unassembled WGS sequence"/>
</dbReference>
<dbReference type="GO" id="GO:0005886">
    <property type="term" value="C:plasma membrane"/>
    <property type="evidence" value="ECO:0007669"/>
    <property type="project" value="UniProtKB-SubCell"/>
</dbReference>
<feature type="transmembrane region" description="Helical" evidence="8">
    <location>
        <begin position="21"/>
        <end position="38"/>
    </location>
</feature>
<comment type="similarity">
    <text evidence="2 7">Belongs to the ExbD/TolR family.</text>
</comment>
<evidence type="ECO:0000256" key="7">
    <source>
        <dbReference type="RuleBase" id="RU003879"/>
    </source>
</evidence>
<keyword evidence="3" id="KW-1003">Cell membrane</keyword>
<dbReference type="GO" id="GO:0015031">
    <property type="term" value="P:protein transport"/>
    <property type="evidence" value="ECO:0007669"/>
    <property type="project" value="UniProtKB-KW"/>
</dbReference>
<sequence>MEIYKKDKKVRSKKLKARVDLTAMVSVSFLLIIFFMVTTELGKPKAIDLGLPEKYPGWSGCGKGIEDRVLTVLLDDNDRIVFYSGFLEWSMDSPKDLKYGKDGIRKELYNKNKSILEYSANIGRPNRGAIVIIKPSKKSNYKNLVDILDEMEIAKIDTYTIINDFTPEESKLLAVR</sequence>
<keyword evidence="4 7" id="KW-0812">Transmembrane</keyword>
<dbReference type="Proteomes" id="UP000198424">
    <property type="component" value="Unassembled WGS sequence"/>
</dbReference>
<dbReference type="GO" id="GO:0022857">
    <property type="term" value="F:transmembrane transporter activity"/>
    <property type="evidence" value="ECO:0007669"/>
    <property type="project" value="InterPro"/>
</dbReference>
<evidence type="ECO:0000256" key="6">
    <source>
        <dbReference type="ARBA" id="ARBA00023136"/>
    </source>
</evidence>
<gene>
    <name evidence="10" type="ORF">B0A62_08190</name>
    <name evidence="9" type="ORF">IW20_21860</name>
</gene>
<evidence type="ECO:0000313" key="10">
    <source>
        <dbReference type="EMBL" id="OXA95281.1"/>
    </source>
</evidence>
<keyword evidence="7" id="KW-0813">Transport</keyword>
<evidence type="ECO:0000256" key="5">
    <source>
        <dbReference type="ARBA" id="ARBA00022989"/>
    </source>
</evidence>
<keyword evidence="6 8" id="KW-0472">Membrane</keyword>
<dbReference type="eggNOG" id="COG0848">
    <property type="taxonomic scope" value="Bacteria"/>
</dbReference>
<reference evidence="10 12" key="2">
    <citation type="submission" date="2016-11" db="EMBL/GenBank/DDBJ databases">
        <title>Whole genomes of Flavobacteriaceae.</title>
        <authorList>
            <person name="Stine C."/>
            <person name="Li C."/>
            <person name="Tadesse D."/>
        </authorList>
    </citation>
    <scope>NUCLEOTIDE SEQUENCE [LARGE SCALE GENOMIC DNA]</scope>
    <source>
        <strain evidence="10 12">ATCC 29551</strain>
    </source>
</reference>
<evidence type="ECO:0000256" key="8">
    <source>
        <dbReference type="SAM" id="Phobius"/>
    </source>
</evidence>
<comment type="caution">
    <text evidence="9">The sequence shown here is derived from an EMBL/GenBank/DDBJ whole genome shotgun (WGS) entry which is preliminary data.</text>
</comment>
<accession>A0A085ZZS9</accession>
<evidence type="ECO:0000256" key="4">
    <source>
        <dbReference type="ARBA" id="ARBA00022692"/>
    </source>
</evidence>
<keyword evidence="12" id="KW-1185">Reference proteome</keyword>
<evidence type="ECO:0000256" key="3">
    <source>
        <dbReference type="ARBA" id="ARBA00022475"/>
    </source>
</evidence>
<dbReference type="Pfam" id="PF02472">
    <property type="entry name" value="ExbD"/>
    <property type="match status" value="1"/>
</dbReference>
<evidence type="ECO:0000313" key="11">
    <source>
        <dbReference type="Proteomes" id="UP000028712"/>
    </source>
</evidence>
<dbReference type="PANTHER" id="PTHR30558">
    <property type="entry name" value="EXBD MEMBRANE COMPONENT OF PMF-DRIVEN MACROMOLECULE IMPORT SYSTEM"/>
    <property type="match status" value="1"/>
</dbReference>
<dbReference type="EMBL" id="JPRM01000043">
    <property type="protein sequence ID" value="KFF09943.1"/>
    <property type="molecule type" value="Genomic_DNA"/>
</dbReference>
<dbReference type="OrthoDB" id="952702at2"/>
<dbReference type="PANTHER" id="PTHR30558:SF3">
    <property type="entry name" value="BIOPOLYMER TRANSPORT PROTEIN EXBD-RELATED"/>
    <property type="match status" value="1"/>
</dbReference>
<evidence type="ECO:0000313" key="12">
    <source>
        <dbReference type="Proteomes" id="UP000198424"/>
    </source>
</evidence>
<organism evidence="9 11">
    <name type="scientific">Flavobacterium hydatis</name>
    <name type="common">Cytophaga aquatilis</name>
    <dbReference type="NCBI Taxonomy" id="991"/>
    <lineage>
        <taxon>Bacteria</taxon>
        <taxon>Pseudomonadati</taxon>
        <taxon>Bacteroidota</taxon>
        <taxon>Flavobacteriia</taxon>
        <taxon>Flavobacteriales</taxon>
        <taxon>Flavobacteriaceae</taxon>
        <taxon>Flavobacterium</taxon>
    </lineage>
</organism>
<keyword evidence="5 8" id="KW-1133">Transmembrane helix</keyword>
<comment type="subcellular location">
    <subcellularLocation>
        <location evidence="1">Cell membrane</location>
        <topology evidence="1">Single-pass membrane protein</topology>
    </subcellularLocation>
    <subcellularLocation>
        <location evidence="7">Cell membrane</location>
        <topology evidence="7">Single-pass type II membrane protein</topology>
    </subcellularLocation>
</comment>
<dbReference type="RefSeq" id="WP_035627259.1">
    <property type="nucleotide sequence ID" value="NZ_JBEWQG010000025.1"/>
</dbReference>
<dbReference type="InterPro" id="IPR003400">
    <property type="entry name" value="ExbD"/>
</dbReference>
<protein>
    <submittedName>
        <fullName evidence="9">Biopolymer transporter ExbD</fullName>
    </submittedName>
</protein>
<evidence type="ECO:0000313" key="9">
    <source>
        <dbReference type="EMBL" id="KFF09943.1"/>
    </source>
</evidence>
<dbReference type="EMBL" id="MUGY01000007">
    <property type="protein sequence ID" value="OXA95281.1"/>
    <property type="molecule type" value="Genomic_DNA"/>
</dbReference>